<evidence type="ECO:0000259" key="2">
    <source>
        <dbReference type="PROSITE" id="PS50943"/>
    </source>
</evidence>
<sequence>MTSSAPVSPELLRLSDANALGPVIRQRRRAQSLRIDDAAALSGVSVDLLSRLENSKGSVRLDKLLAVLDSLGLTLVLGPKDHPTMQSITRDSANRPEQP</sequence>
<feature type="region of interest" description="Disordered" evidence="1">
    <location>
        <begin position="79"/>
        <end position="99"/>
    </location>
</feature>
<protein>
    <submittedName>
        <fullName evidence="3">Helix-turn-helix domain-containing protein</fullName>
    </submittedName>
</protein>
<accession>A0ABU9C5R9</accession>
<proteinExistence type="predicted"/>
<keyword evidence="4" id="KW-1185">Reference proteome</keyword>
<dbReference type="Proteomes" id="UP001379945">
    <property type="component" value="Unassembled WGS sequence"/>
</dbReference>
<dbReference type="Gene3D" id="1.10.260.40">
    <property type="entry name" value="lambda repressor-like DNA-binding domains"/>
    <property type="match status" value="1"/>
</dbReference>
<dbReference type="Pfam" id="PF13560">
    <property type="entry name" value="HTH_31"/>
    <property type="match status" value="1"/>
</dbReference>
<reference evidence="3 4" key="1">
    <citation type="submission" date="2024-04" db="EMBL/GenBank/DDBJ databases">
        <title>Novel species of the genus Ideonella isolated from streams.</title>
        <authorList>
            <person name="Lu H."/>
        </authorList>
    </citation>
    <scope>NUCLEOTIDE SEQUENCE [LARGE SCALE GENOMIC DNA]</scope>
    <source>
        <strain evidence="3 4">LYT19W</strain>
    </source>
</reference>
<comment type="caution">
    <text evidence="3">The sequence shown here is derived from an EMBL/GenBank/DDBJ whole genome shotgun (WGS) entry which is preliminary data.</text>
</comment>
<name>A0ABU9C5R9_9BURK</name>
<evidence type="ECO:0000256" key="1">
    <source>
        <dbReference type="SAM" id="MobiDB-lite"/>
    </source>
</evidence>
<evidence type="ECO:0000313" key="4">
    <source>
        <dbReference type="Proteomes" id="UP001379945"/>
    </source>
</evidence>
<evidence type="ECO:0000313" key="3">
    <source>
        <dbReference type="EMBL" id="MEK8047230.1"/>
    </source>
</evidence>
<dbReference type="InterPro" id="IPR010982">
    <property type="entry name" value="Lambda_DNA-bd_dom_sf"/>
</dbReference>
<dbReference type="CDD" id="cd00093">
    <property type="entry name" value="HTH_XRE"/>
    <property type="match status" value="1"/>
</dbReference>
<dbReference type="EMBL" id="JBBUTI010000008">
    <property type="protein sequence ID" value="MEK8047230.1"/>
    <property type="molecule type" value="Genomic_DNA"/>
</dbReference>
<gene>
    <name evidence="3" type="ORF">AACH00_12790</name>
</gene>
<organism evidence="3 4">
    <name type="scientific">Ideonella margarita</name>
    <dbReference type="NCBI Taxonomy" id="2984191"/>
    <lineage>
        <taxon>Bacteria</taxon>
        <taxon>Pseudomonadati</taxon>
        <taxon>Pseudomonadota</taxon>
        <taxon>Betaproteobacteria</taxon>
        <taxon>Burkholderiales</taxon>
        <taxon>Sphaerotilaceae</taxon>
        <taxon>Ideonella</taxon>
    </lineage>
</organism>
<dbReference type="PROSITE" id="PS50943">
    <property type="entry name" value="HTH_CROC1"/>
    <property type="match status" value="1"/>
</dbReference>
<dbReference type="SMART" id="SM00530">
    <property type="entry name" value="HTH_XRE"/>
    <property type="match status" value="1"/>
</dbReference>
<dbReference type="InterPro" id="IPR001387">
    <property type="entry name" value="Cro/C1-type_HTH"/>
</dbReference>
<dbReference type="RefSeq" id="WP_341399695.1">
    <property type="nucleotide sequence ID" value="NZ_JBBUTI010000008.1"/>
</dbReference>
<dbReference type="SUPFAM" id="SSF47413">
    <property type="entry name" value="lambda repressor-like DNA-binding domains"/>
    <property type="match status" value="1"/>
</dbReference>
<feature type="domain" description="HTH cro/C1-type" evidence="2">
    <location>
        <begin position="24"/>
        <end position="77"/>
    </location>
</feature>